<comment type="cofactor">
    <cofactor evidence="1">
        <name>FAD</name>
        <dbReference type="ChEBI" id="CHEBI:57692"/>
    </cofactor>
    <text evidence="1">Binds 4 FAD per tetramer. Each FAD binding site is formed by three monomers.</text>
</comment>
<keyword evidence="1" id="KW-0285">Flavoprotein</keyword>
<dbReference type="PANTHER" id="PTHR34934">
    <property type="entry name" value="FLAVIN-DEPENDENT THYMIDYLATE SYNTHASE"/>
    <property type="match status" value="1"/>
</dbReference>
<evidence type="ECO:0000313" key="2">
    <source>
        <dbReference type="EMBL" id="MEK9501842.1"/>
    </source>
</evidence>
<feature type="binding site" description="in other chain" evidence="1">
    <location>
        <position position="174"/>
    </location>
    <ligand>
        <name>dUMP</name>
        <dbReference type="ChEBI" id="CHEBI:246422"/>
        <note>ligand shared between dimeric partners</note>
    </ligand>
</feature>
<dbReference type="HAMAP" id="MF_01408">
    <property type="entry name" value="ThyX"/>
    <property type="match status" value="1"/>
</dbReference>
<dbReference type="EMBL" id="JBBHLI010000007">
    <property type="protein sequence ID" value="MEK9501842.1"/>
    <property type="molecule type" value="Genomic_DNA"/>
</dbReference>
<dbReference type="NCBIfam" id="TIGR02170">
    <property type="entry name" value="thyX"/>
    <property type="match status" value="1"/>
</dbReference>
<comment type="similarity">
    <text evidence="1">Belongs to the thymidylate synthase ThyX family.</text>
</comment>
<dbReference type="EC" id="2.1.1.148" evidence="1"/>
<comment type="subunit">
    <text evidence="1">Homotetramer.</text>
</comment>
<dbReference type="CDD" id="cd20175">
    <property type="entry name" value="ThyX"/>
    <property type="match status" value="1"/>
</dbReference>
<keyword evidence="1" id="KW-0274">FAD</keyword>
<proteinExistence type="inferred from homology"/>
<sequence length="325" mass="37133">MDTRRPTNPAAEEILGGYFPVLDHGFVSLVDYMGGDVDVERAARVSYGYGTRQASRTRGLIRYLRRHRHTTPSEMVEFKFHCAMPMFVARQWIRHRTANVNEYSGRYSLMPLLFYRPEAEHFSHQSEVNNQGRGAMASEEVYAQAMERWDRLRAESGELYGWLLEENVARELARIDLPLSTYTQWYWKIDLHNLLHFLTLRVDSHAQYEIRAYAEVMAAMVRRVAPLSYEAWVDYDLAGRPLSRGERAALARLVAVDDEGAVAGTSARLTPDDLLACGLSGREVREFLAKLQVEEPRDFELDLSTMRSAEDMADEMGSAVPESQG</sequence>
<feature type="binding site" evidence="1">
    <location>
        <position position="102"/>
    </location>
    <ligand>
        <name>FAD</name>
        <dbReference type="ChEBI" id="CHEBI:57692"/>
        <note>ligand shared between neighboring subunits</note>
    </ligand>
</feature>
<comment type="caution">
    <text evidence="2">The sequence shown here is derived from an EMBL/GenBank/DDBJ whole genome shotgun (WGS) entry which is preliminary data.</text>
</comment>
<dbReference type="PROSITE" id="PS51331">
    <property type="entry name" value="THYX"/>
    <property type="match status" value="1"/>
</dbReference>
<gene>
    <name evidence="1 2" type="primary">thyX</name>
    <name evidence="2" type="ORF">WI372_12695</name>
</gene>
<feature type="binding site" evidence="1">
    <location>
        <begin position="190"/>
        <end position="192"/>
    </location>
    <ligand>
        <name>FAD</name>
        <dbReference type="ChEBI" id="CHEBI:57692"/>
        <note>ligand shared between neighboring subunits</note>
    </ligand>
</feature>
<name>A0ABU9EAS9_9BACT</name>
<dbReference type="Pfam" id="PF02511">
    <property type="entry name" value="Thy1"/>
    <property type="match status" value="1"/>
</dbReference>
<feature type="binding site" description="in other chain" evidence="1">
    <location>
        <begin position="102"/>
        <end position="106"/>
    </location>
    <ligand>
        <name>dUMP</name>
        <dbReference type="ChEBI" id="CHEBI:246422"/>
        <note>ligand shared between dimeric partners</note>
    </ligand>
</feature>
<dbReference type="GO" id="GO:0032259">
    <property type="term" value="P:methylation"/>
    <property type="evidence" value="ECO:0007669"/>
    <property type="project" value="UniProtKB-KW"/>
</dbReference>
<evidence type="ECO:0000313" key="3">
    <source>
        <dbReference type="Proteomes" id="UP001484239"/>
    </source>
</evidence>
<feature type="binding site" evidence="1">
    <location>
        <begin position="94"/>
        <end position="96"/>
    </location>
    <ligand>
        <name>FAD</name>
        <dbReference type="ChEBI" id="CHEBI:57692"/>
        <note>ligand shared between neighboring subunits</note>
    </ligand>
</feature>
<comment type="catalytic activity">
    <reaction evidence="1">
        <text>dUMP + (6R)-5,10-methylene-5,6,7,8-tetrahydrofolate + NADPH + H(+) = dTMP + (6S)-5,6,7,8-tetrahydrofolate + NADP(+)</text>
        <dbReference type="Rhea" id="RHEA:29043"/>
        <dbReference type="ChEBI" id="CHEBI:15378"/>
        <dbReference type="ChEBI" id="CHEBI:15636"/>
        <dbReference type="ChEBI" id="CHEBI:57453"/>
        <dbReference type="ChEBI" id="CHEBI:57783"/>
        <dbReference type="ChEBI" id="CHEBI:58349"/>
        <dbReference type="ChEBI" id="CHEBI:63528"/>
        <dbReference type="ChEBI" id="CHEBI:246422"/>
        <dbReference type="EC" id="2.1.1.148"/>
    </reaction>
</comment>
<feature type="binding site" evidence="1">
    <location>
        <position position="201"/>
    </location>
    <ligand>
        <name>dUMP</name>
        <dbReference type="ChEBI" id="CHEBI:246422"/>
        <note>ligand shared between dimeric partners</note>
    </ligand>
</feature>
<dbReference type="RefSeq" id="WP_405287209.1">
    <property type="nucleotide sequence ID" value="NZ_JBBHLI010000007.1"/>
</dbReference>
<feature type="active site" description="Involved in ionization of N3 of dUMP, leading to its activation" evidence="1">
    <location>
        <position position="201"/>
    </location>
</feature>
<keyword evidence="1 2" id="KW-0489">Methyltransferase</keyword>
<dbReference type="PANTHER" id="PTHR34934:SF1">
    <property type="entry name" value="FLAVIN-DEPENDENT THYMIDYLATE SYNTHASE"/>
    <property type="match status" value="1"/>
</dbReference>
<dbReference type="SUPFAM" id="SSF69796">
    <property type="entry name" value="Thymidylate synthase-complementing protein Thy1"/>
    <property type="match status" value="1"/>
</dbReference>
<dbReference type="GO" id="GO:0050797">
    <property type="term" value="F:thymidylate synthase (FAD) activity"/>
    <property type="evidence" value="ECO:0007669"/>
    <property type="project" value="UniProtKB-EC"/>
</dbReference>
<keyword evidence="1" id="KW-0521">NADP</keyword>
<dbReference type="Gene3D" id="3.30.1360.170">
    <property type="match status" value="1"/>
</dbReference>
<accession>A0ABU9EAS9</accession>
<dbReference type="InterPro" id="IPR036098">
    <property type="entry name" value="Thymidylate_synthase_ThyX_sf"/>
</dbReference>
<dbReference type="Proteomes" id="UP001484239">
    <property type="component" value="Unassembled WGS sequence"/>
</dbReference>
<keyword evidence="3" id="KW-1185">Reference proteome</keyword>
<comment type="pathway">
    <text evidence="1">Pyrimidine metabolism; dTTP biosynthesis.</text>
</comment>
<organism evidence="2 3">
    <name type="scientific">Gaopeijia maritima</name>
    <dbReference type="NCBI Taxonomy" id="3119007"/>
    <lineage>
        <taxon>Bacteria</taxon>
        <taxon>Pseudomonadati</taxon>
        <taxon>Gemmatimonadota</taxon>
        <taxon>Longimicrobiia</taxon>
        <taxon>Gaopeijiales</taxon>
        <taxon>Gaopeijiaceae</taxon>
        <taxon>Gaopeijia</taxon>
    </lineage>
</organism>
<protein>
    <recommendedName>
        <fullName evidence="1">Flavin-dependent thymidylate synthase</fullName>
        <shortName evidence="1">FDTS</shortName>
        <ecNumber evidence="1">2.1.1.148</ecNumber>
    </recommendedName>
    <alternativeName>
        <fullName evidence="1">FAD-dependent thymidylate synthase</fullName>
    </alternativeName>
    <alternativeName>
        <fullName evidence="1">Thymidylate synthase ThyX</fullName>
        <shortName evidence="1">TS</shortName>
        <shortName evidence="1">TSase</shortName>
    </alternativeName>
</protein>
<reference evidence="2 3" key="1">
    <citation type="submission" date="2024-02" db="EMBL/GenBank/DDBJ databases">
        <title>A novel Gemmatimonadota bacterium.</title>
        <authorList>
            <person name="Du Z.-J."/>
            <person name="Ye Y.-Q."/>
        </authorList>
    </citation>
    <scope>NUCLEOTIDE SEQUENCE [LARGE SCALE GENOMIC DNA]</scope>
    <source>
        <strain evidence="2 3">DH-20</strain>
    </source>
</reference>
<feature type="binding site" evidence="1">
    <location>
        <position position="71"/>
    </location>
    <ligand>
        <name>FAD</name>
        <dbReference type="ChEBI" id="CHEBI:57692"/>
        <note>ligand shared between neighboring subunits</note>
    </ligand>
</feature>
<comment type="function">
    <text evidence="1">Catalyzes the reductive methylation of 2'-deoxyuridine-5'-monophosphate (dUMP) to 2'-deoxythymidine-5'-monophosphate (dTMP) while utilizing 5,10-methylenetetrahydrofolate (mTHF) as the methyl donor, and NADPH and FADH(2) as the reductant.</text>
</comment>
<keyword evidence="1 2" id="KW-0808">Transferase</keyword>
<dbReference type="InterPro" id="IPR003669">
    <property type="entry name" value="Thymidylate_synthase_ThyX"/>
</dbReference>
<evidence type="ECO:0000256" key="1">
    <source>
        <dbReference type="HAMAP-Rule" id="MF_01408"/>
    </source>
</evidence>
<feature type="binding site" evidence="1">
    <location>
        <position position="196"/>
    </location>
    <ligand>
        <name>FAD</name>
        <dbReference type="ChEBI" id="CHEBI:57692"/>
        <note>ligand shared between neighboring subunits</note>
    </ligand>
</feature>
<keyword evidence="1" id="KW-0545">Nucleotide biosynthesis</keyword>
<feature type="binding site" evidence="1">
    <location>
        <begin position="91"/>
        <end position="94"/>
    </location>
    <ligand>
        <name>dUMP</name>
        <dbReference type="ChEBI" id="CHEBI:246422"/>
        <note>ligand shared between dimeric partners</note>
    </ligand>
</feature>